<dbReference type="Proteomes" id="UP000668403">
    <property type="component" value="Unassembled WGS sequence"/>
</dbReference>
<accession>A0A939TKJ3</accession>
<protein>
    <submittedName>
        <fullName evidence="1">Alpha-ketoglutarate decarboxylase</fullName>
    </submittedName>
</protein>
<dbReference type="RefSeq" id="WP_208239232.1">
    <property type="nucleotide sequence ID" value="NZ_BAAAQU010000002.1"/>
</dbReference>
<evidence type="ECO:0000313" key="1">
    <source>
        <dbReference type="EMBL" id="MBO2990326.1"/>
    </source>
</evidence>
<comment type="caution">
    <text evidence="1">The sequence shown here is derived from an EMBL/GenBank/DDBJ whole genome shotgun (WGS) entry which is preliminary data.</text>
</comment>
<reference evidence="1" key="1">
    <citation type="submission" date="2021-03" db="EMBL/GenBank/DDBJ databases">
        <title>Leucobacter chromiisoli sp. nov., isolated from chromium-containing soil of chemical plant.</title>
        <authorList>
            <person name="Xu Z."/>
        </authorList>
    </citation>
    <scope>NUCLEOTIDE SEQUENCE</scope>
    <source>
        <strain evidence="1">K 70/01</strain>
    </source>
</reference>
<dbReference type="AlphaFoldDB" id="A0A939TKJ3"/>
<sequence length="79" mass="8983">MTENECAQARANIEELIRGEQCAGQREALMRHLDECDDCRSEEQVCQRLTEAVKRACAESAPQSLREAIRIGLRDLHRA</sequence>
<proteinExistence type="predicted"/>
<dbReference type="EMBL" id="JAGFBF010000005">
    <property type="protein sequence ID" value="MBO2990326.1"/>
    <property type="molecule type" value="Genomic_DNA"/>
</dbReference>
<evidence type="ECO:0000313" key="2">
    <source>
        <dbReference type="Proteomes" id="UP000668403"/>
    </source>
</evidence>
<gene>
    <name evidence="1" type="ORF">J4H85_10020</name>
</gene>
<keyword evidence="2" id="KW-1185">Reference proteome</keyword>
<organism evidence="1 2">
    <name type="scientific">Leucobacter tardus</name>
    <dbReference type="NCBI Taxonomy" id="501483"/>
    <lineage>
        <taxon>Bacteria</taxon>
        <taxon>Bacillati</taxon>
        <taxon>Actinomycetota</taxon>
        <taxon>Actinomycetes</taxon>
        <taxon>Micrococcales</taxon>
        <taxon>Microbacteriaceae</taxon>
        <taxon>Leucobacter</taxon>
    </lineage>
</organism>
<name>A0A939TKJ3_9MICO</name>